<name>A0A8J5XVM7_DIALT</name>
<feature type="compositionally biased region" description="Pro residues" evidence="10">
    <location>
        <begin position="402"/>
        <end position="418"/>
    </location>
</feature>
<feature type="region of interest" description="Disordered" evidence="10">
    <location>
        <begin position="396"/>
        <end position="461"/>
    </location>
</feature>
<dbReference type="Gene3D" id="1.10.510.10">
    <property type="entry name" value="Transferase(Phosphotransferase) domain 1"/>
    <property type="match status" value="1"/>
</dbReference>
<keyword evidence="13" id="KW-1185">Reference proteome</keyword>
<dbReference type="GO" id="GO:0004674">
    <property type="term" value="F:protein serine/threonine kinase activity"/>
    <property type="evidence" value="ECO:0007669"/>
    <property type="project" value="UniProtKB-KW"/>
</dbReference>
<dbReference type="InterPro" id="IPR011009">
    <property type="entry name" value="Kinase-like_dom_sf"/>
</dbReference>
<dbReference type="GO" id="GO:0005524">
    <property type="term" value="F:ATP binding"/>
    <property type="evidence" value="ECO:0007669"/>
    <property type="project" value="UniProtKB-UniRule"/>
</dbReference>
<evidence type="ECO:0000313" key="12">
    <source>
        <dbReference type="EMBL" id="KAG8468765.1"/>
    </source>
</evidence>
<dbReference type="GO" id="GO:0035556">
    <property type="term" value="P:intracellular signal transduction"/>
    <property type="evidence" value="ECO:0007669"/>
    <property type="project" value="TreeGrafter"/>
</dbReference>
<keyword evidence="6 9" id="KW-0067">ATP-binding</keyword>
<dbReference type="Proteomes" id="UP000751190">
    <property type="component" value="Unassembled WGS sequence"/>
</dbReference>
<dbReference type="InterPro" id="IPR050236">
    <property type="entry name" value="Ser_Thr_kinase_AGC"/>
</dbReference>
<keyword evidence="5" id="KW-0418">Kinase</keyword>
<dbReference type="OrthoDB" id="541276at2759"/>
<evidence type="ECO:0000256" key="10">
    <source>
        <dbReference type="SAM" id="MobiDB-lite"/>
    </source>
</evidence>
<dbReference type="EC" id="2.7.11.1" evidence="1"/>
<sequence length="492" mass="50526">MEDGEMLDEGRGTASSYDEASATADAPSADLPARALRDALGMRMPPARGADGEHDSALAMSALASVLALAEERRPPLARAGAPAQHRRAHSTAGGPLRLSDLELLRELGEGSFAQVVECRRRCQPRPAFALKVMHKGSLLSAGLQSNALAEKAALAACRSPHVVTLYYALADAEHWCMLLELCPRGDLHAAIERRGPASARAATWLCAEAAAGLAHLHARGWAHGDVKPENIGLCAAGHAKLLDLGTARRLDGRDAAPHAGTASAAADGEGRRAQRTAGTAAYVAPEVARGESDGGEAADLWSLGCVLYYCLTGASPFARETEYLTLSAAANGHFAWPDGAQPPPAECDAAVRLLLCAQPTVRLALGRRCGAGGGGGWLGALGELPAFAALPAPPDGLHALQPPPLQPPPLHGLQPPPLHDRLRADGNRDLEPSHTPARLAPPAAMAMSGESGDGGCAHVPGGGGGGGAGIPAATAARCTRPRRHSSVSLTL</sequence>
<comment type="catalytic activity">
    <reaction evidence="7">
        <text>L-threonyl-[protein] + ATP = O-phospho-L-threonyl-[protein] + ADP + H(+)</text>
        <dbReference type="Rhea" id="RHEA:46608"/>
        <dbReference type="Rhea" id="RHEA-COMP:11060"/>
        <dbReference type="Rhea" id="RHEA-COMP:11605"/>
        <dbReference type="ChEBI" id="CHEBI:15378"/>
        <dbReference type="ChEBI" id="CHEBI:30013"/>
        <dbReference type="ChEBI" id="CHEBI:30616"/>
        <dbReference type="ChEBI" id="CHEBI:61977"/>
        <dbReference type="ChEBI" id="CHEBI:456216"/>
        <dbReference type="EC" id="2.7.11.1"/>
    </reaction>
</comment>
<evidence type="ECO:0000256" key="1">
    <source>
        <dbReference type="ARBA" id="ARBA00012513"/>
    </source>
</evidence>
<feature type="compositionally biased region" description="Basic and acidic residues" evidence="10">
    <location>
        <begin position="419"/>
        <end position="433"/>
    </location>
</feature>
<evidence type="ECO:0000256" key="9">
    <source>
        <dbReference type="PROSITE-ProRule" id="PRU10141"/>
    </source>
</evidence>
<evidence type="ECO:0000256" key="5">
    <source>
        <dbReference type="ARBA" id="ARBA00022777"/>
    </source>
</evidence>
<accession>A0A8J5XVM7</accession>
<dbReference type="InterPro" id="IPR000719">
    <property type="entry name" value="Prot_kinase_dom"/>
</dbReference>
<dbReference type="Pfam" id="PF00069">
    <property type="entry name" value="Pkinase"/>
    <property type="match status" value="1"/>
</dbReference>
<dbReference type="InterPro" id="IPR017441">
    <property type="entry name" value="Protein_kinase_ATP_BS"/>
</dbReference>
<evidence type="ECO:0000256" key="4">
    <source>
        <dbReference type="ARBA" id="ARBA00022741"/>
    </source>
</evidence>
<keyword evidence="2" id="KW-0723">Serine/threonine-protein kinase</keyword>
<evidence type="ECO:0000259" key="11">
    <source>
        <dbReference type="PROSITE" id="PS50011"/>
    </source>
</evidence>
<dbReference type="SUPFAM" id="SSF56112">
    <property type="entry name" value="Protein kinase-like (PK-like)"/>
    <property type="match status" value="1"/>
</dbReference>
<feature type="region of interest" description="Disordered" evidence="10">
    <location>
        <begin position="1"/>
        <end position="31"/>
    </location>
</feature>
<dbReference type="PANTHER" id="PTHR24356">
    <property type="entry name" value="SERINE/THREONINE-PROTEIN KINASE"/>
    <property type="match status" value="1"/>
</dbReference>
<evidence type="ECO:0000256" key="8">
    <source>
        <dbReference type="ARBA" id="ARBA00048679"/>
    </source>
</evidence>
<evidence type="ECO:0000256" key="2">
    <source>
        <dbReference type="ARBA" id="ARBA00022527"/>
    </source>
</evidence>
<dbReference type="PROSITE" id="PS00107">
    <property type="entry name" value="PROTEIN_KINASE_ATP"/>
    <property type="match status" value="1"/>
</dbReference>
<reference evidence="12" key="1">
    <citation type="submission" date="2021-05" db="EMBL/GenBank/DDBJ databases">
        <title>The genome of the haptophyte Pavlova lutheri (Diacronema luteri, Pavlovales) - a model for lipid biosynthesis in eukaryotic algae.</title>
        <authorList>
            <person name="Hulatt C.J."/>
            <person name="Posewitz M.C."/>
        </authorList>
    </citation>
    <scope>NUCLEOTIDE SEQUENCE</scope>
    <source>
        <strain evidence="12">NIVA-4/92</strain>
    </source>
</reference>
<keyword evidence="3" id="KW-0808">Transferase</keyword>
<feature type="region of interest" description="Disordered" evidence="10">
    <location>
        <begin position="254"/>
        <end position="273"/>
    </location>
</feature>
<proteinExistence type="predicted"/>
<organism evidence="12 13">
    <name type="scientific">Diacronema lutheri</name>
    <name type="common">Unicellular marine alga</name>
    <name type="synonym">Monochrysis lutheri</name>
    <dbReference type="NCBI Taxonomy" id="2081491"/>
    <lineage>
        <taxon>Eukaryota</taxon>
        <taxon>Haptista</taxon>
        <taxon>Haptophyta</taxon>
        <taxon>Pavlovophyceae</taxon>
        <taxon>Pavlovales</taxon>
        <taxon>Pavlovaceae</taxon>
        <taxon>Diacronema</taxon>
    </lineage>
</organism>
<dbReference type="PROSITE" id="PS50011">
    <property type="entry name" value="PROTEIN_KINASE_DOM"/>
    <property type="match status" value="1"/>
</dbReference>
<dbReference type="PANTHER" id="PTHR24356:SF163">
    <property type="entry name" value="3-PHOSPHOINOSITIDE-DEPENDENT PROTEIN KINASE 1-RELATED"/>
    <property type="match status" value="1"/>
</dbReference>
<gene>
    <name evidence="12" type="ORF">KFE25_007283</name>
</gene>
<comment type="catalytic activity">
    <reaction evidence="8">
        <text>L-seryl-[protein] + ATP = O-phospho-L-seryl-[protein] + ADP + H(+)</text>
        <dbReference type="Rhea" id="RHEA:17989"/>
        <dbReference type="Rhea" id="RHEA-COMP:9863"/>
        <dbReference type="Rhea" id="RHEA-COMP:11604"/>
        <dbReference type="ChEBI" id="CHEBI:15378"/>
        <dbReference type="ChEBI" id="CHEBI:29999"/>
        <dbReference type="ChEBI" id="CHEBI:30616"/>
        <dbReference type="ChEBI" id="CHEBI:83421"/>
        <dbReference type="ChEBI" id="CHEBI:456216"/>
        <dbReference type="EC" id="2.7.11.1"/>
    </reaction>
</comment>
<evidence type="ECO:0000256" key="6">
    <source>
        <dbReference type="ARBA" id="ARBA00022840"/>
    </source>
</evidence>
<evidence type="ECO:0000313" key="13">
    <source>
        <dbReference type="Proteomes" id="UP000751190"/>
    </source>
</evidence>
<evidence type="ECO:0000256" key="3">
    <source>
        <dbReference type="ARBA" id="ARBA00022679"/>
    </source>
</evidence>
<feature type="domain" description="Protein kinase" evidence="11">
    <location>
        <begin position="102"/>
        <end position="379"/>
    </location>
</feature>
<feature type="compositionally biased region" description="Low complexity" evidence="10">
    <location>
        <begin position="258"/>
        <end position="267"/>
    </location>
</feature>
<protein>
    <recommendedName>
        <fullName evidence="1">non-specific serine/threonine protein kinase</fullName>
        <ecNumber evidence="1">2.7.11.1</ecNumber>
    </recommendedName>
</protein>
<comment type="caution">
    <text evidence="12">The sequence shown here is derived from an EMBL/GenBank/DDBJ whole genome shotgun (WGS) entry which is preliminary data.</text>
</comment>
<keyword evidence="4 9" id="KW-0547">Nucleotide-binding</keyword>
<evidence type="ECO:0000256" key="7">
    <source>
        <dbReference type="ARBA" id="ARBA00047899"/>
    </source>
</evidence>
<feature type="binding site" evidence="9">
    <location>
        <position position="132"/>
    </location>
    <ligand>
        <name>ATP</name>
        <dbReference type="ChEBI" id="CHEBI:30616"/>
    </ligand>
</feature>
<dbReference type="SMART" id="SM00220">
    <property type="entry name" value="S_TKc"/>
    <property type="match status" value="1"/>
</dbReference>
<feature type="compositionally biased region" description="Gly residues" evidence="10">
    <location>
        <begin position="452"/>
        <end position="461"/>
    </location>
</feature>
<dbReference type="AlphaFoldDB" id="A0A8J5XVM7"/>
<dbReference type="EMBL" id="JAGTXO010000003">
    <property type="protein sequence ID" value="KAG8468765.1"/>
    <property type="molecule type" value="Genomic_DNA"/>
</dbReference>